<dbReference type="AlphaFoldDB" id="A0A2Z6LIY8"/>
<accession>A0A2Z6LIY8</accession>
<dbReference type="EMBL" id="DF973169">
    <property type="protein sequence ID" value="GAU17320.1"/>
    <property type="molecule type" value="Genomic_DNA"/>
</dbReference>
<gene>
    <name evidence="2" type="ORF">TSUD_110370</name>
</gene>
<proteinExistence type="predicted"/>
<sequence>MSQTFRDISNASSFTPIRSVLNCRLESRKAAHNRKASSDCGTSDIDYITRKRVVDAKSPSWRRAPWPPNSSSSTFNITE</sequence>
<feature type="region of interest" description="Disordered" evidence="1">
    <location>
        <begin position="57"/>
        <end position="79"/>
    </location>
</feature>
<evidence type="ECO:0000313" key="2">
    <source>
        <dbReference type="EMBL" id="GAU17320.1"/>
    </source>
</evidence>
<organism evidence="2 3">
    <name type="scientific">Trifolium subterraneum</name>
    <name type="common">Subterranean clover</name>
    <dbReference type="NCBI Taxonomy" id="3900"/>
    <lineage>
        <taxon>Eukaryota</taxon>
        <taxon>Viridiplantae</taxon>
        <taxon>Streptophyta</taxon>
        <taxon>Embryophyta</taxon>
        <taxon>Tracheophyta</taxon>
        <taxon>Spermatophyta</taxon>
        <taxon>Magnoliopsida</taxon>
        <taxon>eudicotyledons</taxon>
        <taxon>Gunneridae</taxon>
        <taxon>Pentapetalae</taxon>
        <taxon>rosids</taxon>
        <taxon>fabids</taxon>
        <taxon>Fabales</taxon>
        <taxon>Fabaceae</taxon>
        <taxon>Papilionoideae</taxon>
        <taxon>50 kb inversion clade</taxon>
        <taxon>NPAAA clade</taxon>
        <taxon>Hologalegina</taxon>
        <taxon>IRL clade</taxon>
        <taxon>Trifolieae</taxon>
        <taxon>Trifolium</taxon>
    </lineage>
</organism>
<reference evidence="3" key="1">
    <citation type="journal article" date="2017" name="Front. Plant Sci.">
        <title>Climate Clever Clovers: New Paradigm to Reduce the Environmental Footprint of Ruminants by Breeding Low Methanogenic Forages Utilizing Haplotype Variation.</title>
        <authorList>
            <person name="Kaur P."/>
            <person name="Appels R."/>
            <person name="Bayer P.E."/>
            <person name="Keeble-Gagnere G."/>
            <person name="Wang J."/>
            <person name="Hirakawa H."/>
            <person name="Shirasawa K."/>
            <person name="Vercoe P."/>
            <person name="Stefanova K."/>
            <person name="Durmic Z."/>
            <person name="Nichols P."/>
            <person name="Revell C."/>
            <person name="Isobe S.N."/>
            <person name="Edwards D."/>
            <person name="Erskine W."/>
        </authorList>
    </citation>
    <scope>NUCLEOTIDE SEQUENCE [LARGE SCALE GENOMIC DNA]</scope>
    <source>
        <strain evidence="3">cv. Daliak</strain>
    </source>
</reference>
<feature type="compositionally biased region" description="Polar residues" evidence="1">
    <location>
        <begin position="69"/>
        <end position="79"/>
    </location>
</feature>
<evidence type="ECO:0000256" key="1">
    <source>
        <dbReference type="SAM" id="MobiDB-lite"/>
    </source>
</evidence>
<keyword evidence="3" id="KW-1185">Reference proteome</keyword>
<evidence type="ECO:0000313" key="3">
    <source>
        <dbReference type="Proteomes" id="UP000242715"/>
    </source>
</evidence>
<dbReference type="Proteomes" id="UP000242715">
    <property type="component" value="Unassembled WGS sequence"/>
</dbReference>
<protein>
    <submittedName>
        <fullName evidence="2">Uncharacterized protein</fullName>
    </submittedName>
</protein>
<name>A0A2Z6LIY8_TRISU</name>